<dbReference type="PROSITE" id="PS51819">
    <property type="entry name" value="VOC"/>
    <property type="match status" value="2"/>
</dbReference>
<proteinExistence type="predicted"/>
<dbReference type="PANTHER" id="PTHR33993:SF14">
    <property type="entry name" value="GB|AAF24581.1"/>
    <property type="match status" value="1"/>
</dbReference>
<dbReference type="SUPFAM" id="SSF54593">
    <property type="entry name" value="Glyoxalase/Bleomycin resistance protein/Dihydroxybiphenyl dioxygenase"/>
    <property type="match status" value="2"/>
</dbReference>
<protein>
    <submittedName>
        <fullName evidence="2">VOC family protein</fullName>
    </submittedName>
</protein>
<dbReference type="EMBL" id="BAAAGS010000037">
    <property type="protein sequence ID" value="GAA0544220.1"/>
    <property type="molecule type" value="Genomic_DNA"/>
</dbReference>
<evidence type="ECO:0000313" key="2">
    <source>
        <dbReference type="EMBL" id="GAA0544220.1"/>
    </source>
</evidence>
<dbReference type="Gene3D" id="3.10.180.10">
    <property type="entry name" value="2,3-Dihydroxybiphenyl 1,2-Dioxygenase, domain 1"/>
    <property type="match status" value="2"/>
</dbReference>
<feature type="domain" description="VOC" evidence="1">
    <location>
        <begin position="139"/>
        <end position="252"/>
    </location>
</feature>
<evidence type="ECO:0000259" key="1">
    <source>
        <dbReference type="PROSITE" id="PS51819"/>
    </source>
</evidence>
<dbReference type="InterPro" id="IPR041581">
    <property type="entry name" value="Glyoxalase_6"/>
</dbReference>
<evidence type="ECO:0000313" key="3">
    <source>
        <dbReference type="Proteomes" id="UP001500729"/>
    </source>
</evidence>
<dbReference type="CDD" id="cd07247">
    <property type="entry name" value="SgaA_N_like"/>
    <property type="match status" value="2"/>
</dbReference>
<dbReference type="PANTHER" id="PTHR33993">
    <property type="entry name" value="GLYOXALASE-RELATED"/>
    <property type="match status" value="1"/>
</dbReference>
<dbReference type="RefSeq" id="WP_009947658.1">
    <property type="nucleotide sequence ID" value="NZ_BAAAGS010000037.1"/>
</dbReference>
<sequence length="253" mass="26643">MAEKDDYLAGAPCWVDTLQPDPRAALRFYGQLFGWSFDEATPMPTGLVEGEYFTARLGGHRVAGIGQAPPASPAMWMTHVRVDDLEQAVVRAEAAGGTHLLRPTDTGSDGRLAVLKDSTGVPFCLWQAGARTGAELVGEPGTWAMSSLHSTDPEQAQSFYGAAFGWELEPVPGAPFSKWLLAGQVVALLTATDGLAVPPHWSINFAVRDADAIAEHATSLGGKVLMAPFDTTGFRNAVITDPQGGVIAVSAPA</sequence>
<comment type="caution">
    <text evidence="2">The sequence shown here is derived from an EMBL/GenBank/DDBJ whole genome shotgun (WGS) entry which is preliminary data.</text>
</comment>
<dbReference type="Proteomes" id="UP001500729">
    <property type="component" value="Unassembled WGS sequence"/>
</dbReference>
<name>A0ABN1DJI9_SACER</name>
<dbReference type="Pfam" id="PF18029">
    <property type="entry name" value="Glyoxalase_6"/>
    <property type="match status" value="2"/>
</dbReference>
<accession>A0ABN1DJI9</accession>
<reference evidence="2 3" key="1">
    <citation type="journal article" date="2019" name="Int. J. Syst. Evol. Microbiol.">
        <title>The Global Catalogue of Microorganisms (GCM) 10K type strain sequencing project: providing services to taxonomists for standard genome sequencing and annotation.</title>
        <authorList>
            <consortium name="The Broad Institute Genomics Platform"/>
            <consortium name="The Broad Institute Genome Sequencing Center for Infectious Disease"/>
            <person name="Wu L."/>
            <person name="Ma J."/>
        </authorList>
    </citation>
    <scope>NUCLEOTIDE SEQUENCE [LARGE SCALE GENOMIC DNA]</scope>
    <source>
        <strain evidence="2 3">JCM 10303</strain>
    </source>
</reference>
<dbReference type="InterPro" id="IPR029068">
    <property type="entry name" value="Glyas_Bleomycin-R_OHBP_Dase"/>
</dbReference>
<dbReference type="InterPro" id="IPR037523">
    <property type="entry name" value="VOC_core"/>
</dbReference>
<dbReference type="InterPro" id="IPR052164">
    <property type="entry name" value="Anthracycline_SecMetBiosynth"/>
</dbReference>
<keyword evidence="3" id="KW-1185">Reference proteome</keyword>
<organism evidence="2 3">
    <name type="scientific">Saccharopolyspora erythraea</name>
    <name type="common">Streptomyces erythraeus</name>
    <dbReference type="NCBI Taxonomy" id="1836"/>
    <lineage>
        <taxon>Bacteria</taxon>
        <taxon>Bacillati</taxon>
        <taxon>Actinomycetota</taxon>
        <taxon>Actinomycetes</taxon>
        <taxon>Pseudonocardiales</taxon>
        <taxon>Pseudonocardiaceae</taxon>
        <taxon>Saccharopolyspora</taxon>
    </lineage>
</organism>
<feature type="domain" description="VOC" evidence="1">
    <location>
        <begin position="11"/>
        <end position="128"/>
    </location>
</feature>
<gene>
    <name evidence="2" type="ORF">GCM10009533_48980</name>
</gene>